<dbReference type="Pfam" id="PF00570">
    <property type="entry name" value="HRDC"/>
    <property type="match status" value="1"/>
</dbReference>
<accession>A0ABX7WRE0</accession>
<dbReference type="InterPro" id="IPR044876">
    <property type="entry name" value="HRDC_dom_sf"/>
</dbReference>
<reference evidence="2 3" key="1">
    <citation type="submission" date="2021-04" db="EMBL/GenBank/DDBJ databases">
        <title>Genomics, taxonomy and metabolism of representatives of sulfur bacteria of the genus Thiothrix: Thiothrix fructosivorans QT, Thiothrix unzii A1T and three new species, Thiothrix subterranea sp. nov., Thiothrix litoralis sp. nov. and 'Candidatus Thiothrix anitrata' sp. nov.</title>
        <authorList>
            <person name="Ravin N.V."/>
            <person name="Smolyakov D."/>
            <person name="Rudenko T.S."/>
            <person name="Mardanov A.V."/>
            <person name="Beletsky A.V."/>
            <person name="Markov N.D."/>
            <person name="Fomenkov A.I."/>
            <person name="Roberts R.J."/>
            <person name="Karnachuk O.V."/>
            <person name="Novikov A."/>
            <person name="Grabovich M.Y."/>
        </authorList>
    </citation>
    <scope>NUCLEOTIDE SEQUENCE [LARGE SCALE GENOMIC DNA]</scope>
    <source>
        <strain evidence="2 3">AS</strain>
    </source>
</reference>
<proteinExistence type="predicted"/>
<dbReference type="Gene3D" id="1.10.150.80">
    <property type="entry name" value="HRDC domain"/>
    <property type="match status" value="1"/>
</dbReference>
<dbReference type="RefSeq" id="WP_210222181.1">
    <property type="nucleotide sequence ID" value="NZ_CP072801.1"/>
</dbReference>
<sequence length="57" mass="6374">MKALNREPPYVIFHDATLLHMTNECPQTLEAMRGIAGIGERKLTQYGQAFLAVVLES</sequence>
<name>A0ABX7WRE0_9GAMM</name>
<dbReference type="InterPro" id="IPR010997">
    <property type="entry name" value="HRDC-like_sf"/>
</dbReference>
<dbReference type="EMBL" id="CP072801">
    <property type="protein sequence ID" value="QTR45792.1"/>
    <property type="molecule type" value="Genomic_DNA"/>
</dbReference>
<protein>
    <submittedName>
        <fullName evidence="2">HRDC domain-containing protein</fullName>
    </submittedName>
</protein>
<keyword evidence="3" id="KW-1185">Reference proteome</keyword>
<gene>
    <name evidence="2" type="ORF">J9253_17645</name>
</gene>
<evidence type="ECO:0000313" key="2">
    <source>
        <dbReference type="EMBL" id="QTR45792.1"/>
    </source>
</evidence>
<dbReference type="SUPFAM" id="SSF47819">
    <property type="entry name" value="HRDC-like"/>
    <property type="match status" value="1"/>
</dbReference>
<dbReference type="InterPro" id="IPR002121">
    <property type="entry name" value="HRDC_dom"/>
</dbReference>
<evidence type="ECO:0000313" key="3">
    <source>
        <dbReference type="Proteomes" id="UP000672039"/>
    </source>
</evidence>
<organism evidence="2 3">
    <name type="scientific">Thiothrix litoralis</name>
    <dbReference type="NCBI Taxonomy" id="2891210"/>
    <lineage>
        <taxon>Bacteria</taxon>
        <taxon>Pseudomonadati</taxon>
        <taxon>Pseudomonadota</taxon>
        <taxon>Gammaproteobacteria</taxon>
        <taxon>Thiotrichales</taxon>
        <taxon>Thiotrichaceae</taxon>
        <taxon>Thiothrix</taxon>
    </lineage>
</organism>
<dbReference type="PROSITE" id="PS50967">
    <property type="entry name" value="HRDC"/>
    <property type="match status" value="1"/>
</dbReference>
<feature type="domain" description="HRDC" evidence="1">
    <location>
        <begin position="1"/>
        <end position="57"/>
    </location>
</feature>
<evidence type="ECO:0000259" key="1">
    <source>
        <dbReference type="PROSITE" id="PS50967"/>
    </source>
</evidence>
<dbReference type="Proteomes" id="UP000672039">
    <property type="component" value="Chromosome"/>
</dbReference>